<dbReference type="EMBL" id="CP019962">
    <property type="protein sequence ID" value="ARD66997.1"/>
    <property type="molecule type" value="Genomic_DNA"/>
</dbReference>
<evidence type="ECO:0000256" key="4">
    <source>
        <dbReference type="ARBA" id="ARBA00023159"/>
    </source>
</evidence>
<dbReference type="InterPro" id="IPR003501">
    <property type="entry name" value="PTS_EIIB_2/3"/>
</dbReference>
<dbReference type="Pfam" id="PF00874">
    <property type="entry name" value="PRD"/>
    <property type="match status" value="1"/>
</dbReference>
<evidence type="ECO:0000256" key="1">
    <source>
        <dbReference type="ARBA" id="ARBA00022679"/>
    </source>
</evidence>
<keyword evidence="2" id="KW-0677">Repeat</keyword>
<dbReference type="InterPro" id="IPR036634">
    <property type="entry name" value="PRD_sf"/>
</dbReference>
<evidence type="ECO:0000256" key="3">
    <source>
        <dbReference type="ARBA" id="ARBA00023015"/>
    </source>
</evidence>
<evidence type="ECO:0000313" key="10">
    <source>
        <dbReference type="Proteomes" id="UP000192391"/>
    </source>
</evidence>
<evidence type="ECO:0000259" key="6">
    <source>
        <dbReference type="PROSITE" id="PS51094"/>
    </source>
</evidence>
<keyword evidence="3" id="KW-0805">Transcription regulation</keyword>
<keyword evidence="1" id="KW-0808">Transferase</keyword>
<keyword evidence="5" id="KW-0804">Transcription</keyword>
<gene>
    <name evidence="9" type="ORF">B2M23_16310</name>
</gene>
<dbReference type="InterPro" id="IPR036095">
    <property type="entry name" value="PTS_EIIB-like_sf"/>
</dbReference>
<accession>A0AAC9QWG3</accession>
<dbReference type="PROSITE" id="PS51372">
    <property type="entry name" value="PRD_2"/>
    <property type="match status" value="1"/>
</dbReference>
<feature type="domain" description="PRD" evidence="8">
    <location>
        <begin position="291"/>
        <end position="398"/>
    </location>
</feature>
<dbReference type="AlphaFoldDB" id="A0AAC9QWG3"/>
<dbReference type="InterPro" id="IPR016152">
    <property type="entry name" value="PTrfase/Anion_transptr"/>
</dbReference>
<dbReference type="PANTHER" id="PTHR30185">
    <property type="entry name" value="CRYPTIC BETA-GLUCOSIDE BGL OPERON ANTITERMINATOR"/>
    <property type="match status" value="1"/>
</dbReference>
<dbReference type="Proteomes" id="UP000192391">
    <property type="component" value="Chromosome"/>
</dbReference>
<organism evidence="9 10">
    <name type="scientific">Eubacterium limosum</name>
    <dbReference type="NCBI Taxonomy" id="1736"/>
    <lineage>
        <taxon>Bacteria</taxon>
        <taxon>Bacillati</taxon>
        <taxon>Bacillota</taxon>
        <taxon>Clostridia</taxon>
        <taxon>Eubacteriales</taxon>
        <taxon>Eubacteriaceae</taxon>
        <taxon>Eubacterium</taxon>
    </lineage>
</organism>
<dbReference type="InterPro" id="IPR007737">
    <property type="entry name" value="Mga_HTH"/>
</dbReference>
<evidence type="ECO:0000256" key="2">
    <source>
        <dbReference type="ARBA" id="ARBA00022737"/>
    </source>
</evidence>
<proteinExistence type="predicted"/>
<name>A0AAC9QWG3_EUBLI</name>
<dbReference type="InterPro" id="IPR050661">
    <property type="entry name" value="BglG_antiterminators"/>
</dbReference>
<evidence type="ECO:0000259" key="7">
    <source>
        <dbReference type="PROSITE" id="PS51099"/>
    </source>
</evidence>
<dbReference type="SUPFAM" id="SSF55804">
    <property type="entry name" value="Phoshotransferase/anion transport protein"/>
    <property type="match status" value="1"/>
</dbReference>
<dbReference type="InterPro" id="IPR013011">
    <property type="entry name" value="PTS_EIIB_2"/>
</dbReference>
<keyword evidence="4" id="KW-0010">Activator</keyword>
<dbReference type="InterPro" id="IPR002178">
    <property type="entry name" value="PTS_EIIA_type-2_dom"/>
</dbReference>
<dbReference type="InterPro" id="IPR011608">
    <property type="entry name" value="PRD"/>
</dbReference>
<evidence type="ECO:0000256" key="5">
    <source>
        <dbReference type="ARBA" id="ARBA00023163"/>
    </source>
</evidence>
<dbReference type="KEGG" id="elim:B2M23_16310"/>
<evidence type="ECO:0000259" key="8">
    <source>
        <dbReference type="PROSITE" id="PS51372"/>
    </source>
</evidence>
<dbReference type="Gene3D" id="3.40.50.2300">
    <property type="match status" value="1"/>
</dbReference>
<dbReference type="Pfam" id="PF02302">
    <property type="entry name" value="PTS_IIB"/>
    <property type="match status" value="1"/>
</dbReference>
<protein>
    <submittedName>
        <fullName evidence="9">Transcriptional antiterminator</fullName>
    </submittedName>
</protein>
<sequence length="691" mass="79938">MKVNQRLLELVYFFESHPQTTMREIQHQLSLSENAVRYEMDNLNYYLSVLKYPEIIKTNNGVYHSTIEDFEGLGKKLRAIYKSDPQERLNYLMFKLVLTGKINIRKESDFLEVSRNTIKSDLRKIRPILEKEGILIDTGRLISGDEKIIRRFISRKYKSSYMVLFSGIGKKELINPADHLVIEDFSLLDIEKLLMHINDLASNYLFTGFFEDFLLQILVNVHRIKYGYSLKAVSRQKEQQRISKEEQRHVEKIIELFAAQMNVDINDEEKHQMTTMLVKYSDKFYNSAYQKNLLAIKIFVSKLVTAVGQDLEINLSEDTILLEGLYQHVKGTIYRSKGVFEIDRQTYIQATEAYQDLIESLNAHVGKLSQPLKVSYDDADIALFAIHFLGAIRRHDEENRKNIVVLLVCPSGYGTSVLLKNFMEKNYNVTIVATASIYQISEYLTNDVAVVISTIKLPFEVKKGIDTPVLTISPFLTFEDDKNLKEFGIIQRKNPQKIPMEKLVEVLEKYVKVSDLNCLTRELKQNFPGIIEEEKLEKSLFDHLTENDITIIDHIEDWSKALHLCSQVLIGKNVINTAYCEEIENSIHLYGAHFILRNSMAIPHAGEKAGVLGSGMHVLYIKDGVIFPDNLKVRMIFFIASKEKELLINTVMRINAFSNDLNFYDVFDQKIKEGRCLAAYLKNWRKGERDD</sequence>
<dbReference type="GO" id="GO:0006355">
    <property type="term" value="P:regulation of DNA-templated transcription"/>
    <property type="evidence" value="ECO:0007669"/>
    <property type="project" value="InterPro"/>
</dbReference>
<dbReference type="Gene3D" id="1.10.1790.10">
    <property type="entry name" value="PRD domain"/>
    <property type="match status" value="1"/>
</dbReference>
<dbReference type="PROSITE" id="PS51099">
    <property type="entry name" value="PTS_EIIB_TYPE_2"/>
    <property type="match status" value="1"/>
</dbReference>
<reference evidence="10" key="1">
    <citation type="journal article" date="2017" name="Sci. Rep.">
        <title>Determination of the Genome and Primary Transcriptome of Syngas Fermenting Eubacterium limosum ATCC 8486.</title>
        <authorList>
            <person name="Song Y."/>
            <person name="Shin J."/>
            <person name="Jeong Y."/>
            <person name="Jin S."/>
            <person name="Lee J.K."/>
            <person name="Kim D.R."/>
            <person name="Kim S.C."/>
            <person name="Cho S."/>
            <person name="Cho B.K."/>
        </authorList>
    </citation>
    <scope>NUCLEOTIDE SEQUENCE [LARGE SCALE GENOMIC DNA]</scope>
    <source>
        <strain evidence="10">ATCC 8486</strain>
    </source>
</reference>
<dbReference type="PANTHER" id="PTHR30185:SF12">
    <property type="entry name" value="TRANSCRIPTIONAL REGULATOR MANR"/>
    <property type="match status" value="1"/>
</dbReference>
<dbReference type="Gene3D" id="3.40.930.10">
    <property type="entry name" value="Mannitol-specific EII, Chain A"/>
    <property type="match status" value="1"/>
</dbReference>
<dbReference type="Pfam" id="PF00359">
    <property type="entry name" value="PTS_EIIA_2"/>
    <property type="match status" value="1"/>
</dbReference>
<dbReference type="GO" id="GO:0008982">
    <property type="term" value="F:protein-N(PI)-phosphohistidine-sugar phosphotransferase activity"/>
    <property type="evidence" value="ECO:0007669"/>
    <property type="project" value="InterPro"/>
</dbReference>
<feature type="domain" description="PTS EIIA type-2" evidence="6">
    <location>
        <begin position="542"/>
        <end position="684"/>
    </location>
</feature>
<feature type="domain" description="PTS EIIB type-2" evidence="7">
    <location>
        <begin position="403"/>
        <end position="496"/>
    </location>
</feature>
<dbReference type="SUPFAM" id="SSF63520">
    <property type="entry name" value="PTS-regulatory domain, PRD"/>
    <property type="match status" value="1"/>
</dbReference>
<evidence type="ECO:0000313" key="9">
    <source>
        <dbReference type="EMBL" id="ARD66997.1"/>
    </source>
</evidence>
<dbReference type="SUPFAM" id="SSF52794">
    <property type="entry name" value="PTS system IIB component-like"/>
    <property type="match status" value="1"/>
</dbReference>
<dbReference type="GO" id="GO:0009401">
    <property type="term" value="P:phosphoenolpyruvate-dependent sugar phosphotransferase system"/>
    <property type="evidence" value="ECO:0007669"/>
    <property type="project" value="InterPro"/>
</dbReference>
<dbReference type="Pfam" id="PF05043">
    <property type="entry name" value="Mga"/>
    <property type="match status" value="1"/>
</dbReference>
<dbReference type="CDD" id="cd05568">
    <property type="entry name" value="PTS_IIB_bgl_like"/>
    <property type="match status" value="1"/>
</dbReference>
<dbReference type="PROSITE" id="PS51094">
    <property type="entry name" value="PTS_EIIA_TYPE_2"/>
    <property type="match status" value="1"/>
</dbReference>
<dbReference type="RefSeq" id="WP_038352307.1">
    <property type="nucleotide sequence ID" value="NZ_CP019962.1"/>
</dbReference>